<proteinExistence type="inferred from homology"/>
<dbReference type="GO" id="GO:0000287">
    <property type="term" value="F:magnesium ion binding"/>
    <property type="evidence" value="ECO:0007669"/>
    <property type="project" value="UniProtKB-ARBA"/>
</dbReference>
<dbReference type="Proteomes" id="UP000030675">
    <property type="component" value="Unassembled WGS sequence"/>
</dbReference>
<evidence type="ECO:0000256" key="4">
    <source>
        <dbReference type="ARBA" id="ARBA00022842"/>
    </source>
</evidence>
<evidence type="ECO:0000256" key="2">
    <source>
        <dbReference type="ARBA" id="ARBA00022723"/>
    </source>
</evidence>
<sequence>MFKIVASDLDGTLLTPAHKIAPYTQDVLQRLHQQDKHFVFATGRHHIDVAEMREKLGIPAYMITSNGACVHDADGNLVFQQTLSPEVIRSVVEMAKHDPDLHIHMYQGDRWMLNHENEALRDFHDSFSYHLYDVENPPTENVLKVFLTRDDQDHDKLVKWEQAFNESFGDKANIAFSTPWCLEIMDAGVSKGDALQAVAKALHLTLADCIAFGDGMNDAEMLSMAGKGLVMGTSHDKVKQALPDNEVIGSNADEAVAHYLEAHLLAKA</sequence>
<evidence type="ECO:0000256" key="1">
    <source>
        <dbReference type="ARBA" id="ARBA00001946"/>
    </source>
</evidence>
<dbReference type="SUPFAM" id="SSF56784">
    <property type="entry name" value="HAD-like"/>
    <property type="match status" value="1"/>
</dbReference>
<keyword evidence="4" id="KW-0460">Magnesium</keyword>
<evidence type="ECO:0000313" key="6">
    <source>
        <dbReference type="EMBL" id="GAD31157.1"/>
    </source>
</evidence>
<dbReference type="InterPro" id="IPR036412">
    <property type="entry name" value="HAD-like_sf"/>
</dbReference>
<dbReference type="InterPro" id="IPR000150">
    <property type="entry name" value="Cof"/>
</dbReference>
<dbReference type="NCBIfam" id="TIGR01484">
    <property type="entry name" value="HAD-SF-IIB"/>
    <property type="match status" value="1"/>
</dbReference>
<dbReference type="SFLD" id="SFLDG01144">
    <property type="entry name" value="C2.B.4:_PGP_Like"/>
    <property type="match status" value="1"/>
</dbReference>
<protein>
    <submittedName>
        <fullName evidence="6">Phosphatase yidA</fullName>
    </submittedName>
</protein>
<comment type="cofactor">
    <cofactor evidence="1">
        <name>Mg(2+)</name>
        <dbReference type="ChEBI" id="CHEBI:18420"/>
    </cofactor>
</comment>
<dbReference type="PROSITE" id="PS01229">
    <property type="entry name" value="COF_2"/>
    <property type="match status" value="1"/>
</dbReference>
<dbReference type="SFLD" id="SFLDS00003">
    <property type="entry name" value="Haloacid_Dehalogenase"/>
    <property type="match status" value="1"/>
</dbReference>
<evidence type="ECO:0000256" key="5">
    <source>
        <dbReference type="ARBA" id="ARBA00034778"/>
    </source>
</evidence>
<dbReference type="Gene3D" id="3.40.50.1000">
    <property type="entry name" value="HAD superfamily/HAD-like"/>
    <property type="match status" value="1"/>
</dbReference>
<dbReference type="SFLD" id="SFLDG01140">
    <property type="entry name" value="C2.B:_Phosphomannomutase_and_P"/>
    <property type="match status" value="1"/>
</dbReference>
<dbReference type="RefSeq" id="WP_008988238.1">
    <property type="nucleotide sequence ID" value="NZ_DF196819.1"/>
</dbReference>
<dbReference type="AlphaFoldDB" id="A0A0U1P970"/>
<dbReference type="CDD" id="cd07516">
    <property type="entry name" value="HAD_Pase"/>
    <property type="match status" value="1"/>
</dbReference>
<organism evidence="6 7">
    <name type="scientific">Photobacterium leiognathi lrivu.4.1</name>
    <dbReference type="NCBI Taxonomy" id="1248232"/>
    <lineage>
        <taxon>Bacteria</taxon>
        <taxon>Pseudomonadati</taxon>
        <taxon>Pseudomonadota</taxon>
        <taxon>Gammaproteobacteria</taxon>
        <taxon>Vibrionales</taxon>
        <taxon>Vibrionaceae</taxon>
        <taxon>Photobacterium</taxon>
    </lineage>
</organism>
<dbReference type="eggNOG" id="COG0561">
    <property type="taxonomic scope" value="Bacteria"/>
</dbReference>
<dbReference type="PROSITE" id="PS01228">
    <property type="entry name" value="COF_1"/>
    <property type="match status" value="1"/>
</dbReference>
<evidence type="ECO:0000313" key="7">
    <source>
        <dbReference type="Proteomes" id="UP000030675"/>
    </source>
</evidence>
<gene>
    <name evidence="6" type="ORF">PLEI_2814</name>
</gene>
<dbReference type="EMBL" id="DF196819">
    <property type="protein sequence ID" value="GAD31157.1"/>
    <property type="molecule type" value="Genomic_DNA"/>
</dbReference>
<dbReference type="GO" id="GO:0016791">
    <property type="term" value="F:phosphatase activity"/>
    <property type="evidence" value="ECO:0007669"/>
    <property type="project" value="UniProtKB-ARBA"/>
</dbReference>
<accession>A0A0U1P970</accession>
<dbReference type="Pfam" id="PF08282">
    <property type="entry name" value="Hydrolase_3"/>
    <property type="match status" value="1"/>
</dbReference>
<evidence type="ECO:0000256" key="3">
    <source>
        <dbReference type="ARBA" id="ARBA00022801"/>
    </source>
</evidence>
<dbReference type="PANTHER" id="PTHR47267">
    <property type="match status" value="1"/>
</dbReference>
<dbReference type="GeneID" id="99740707"/>
<dbReference type="PANTHER" id="PTHR47267:SF4">
    <property type="entry name" value="PYRIDOXAL PHOSPHATE PHOSPHATASE YIGL"/>
    <property type="match status" value="1"/>
</dbReference>
<reference evidence="7" key="1">
    <citation type="submission" date="2012-12" db="EMBL/GenBank/DDBJ databases">
        <title>Genome Sequence of Photobacterium leiognathi lrivu.4.1.</title>
        <authorList>
            <person name="Urbanczyk H."/>
            <person name="Ogura Y."/>
            <person name="Hayashi T."/>
            <person name="Dunlap P.V."/>
        </authorList>
    </citation>
    <scope>NUCLEOTIDE SEQUENCE [LARGE SCALE GENOMIC DNA]</scope>
    <source>
        <strain evidence="7">lrivu.4.1</strain>
    </source>
</reference>
<dbReference type="InterPro" id="IPR023214">
    <property type="entry name" value="HAD_sf"/>
</dbReference>
<dbReference type="NCBIfam" id="TIGR00099">
    <property type="entry name" value="Cof-subfamily"/>
    <property type="match status" value="1"/>
</dbReference>
<comment type="similarity">
    <text evidence="5">Belongs to the HAD-like hydrolase superfamily. Cof family.</text>
</comment>
<keyword evidence="2" id="KW-0479">Metal-binding</keyword>
<dbReference type="Gene3D" id="3.30.1240.10">
    <property type="match status" value="1"/>
</dbReference>
<dbReference type="InterPro" id="IPR006379">
    <property type="entry name" value="HAD-SF_hydro_IIB"/>
</dbReference>
<dbReference type="HOGENOM" id="CLU_044146_5_2_6"/>
<keyword evidence="3" id="KW-0378">Hydrolase</keyword>
<name>A0A0U1P970_PHOLE</name>